<evidence type="ECO:0000313" key="2">
    <source>
        <dbReference type="Proteomes" id="UP001054837"/>
    </source>
</evidence>
<accession>A0AAV4WEG5</accession>
<dbReference type="AlphaFoldDB" id="A0AAV4WEG5"/>
<sequence>MQSTTTSISEPSGKKFKIKIGVRECFNRSYYCHCNWSFMSGCLKCFERPFKVKTENPTCINWSSCSVERLDIDLPNRAVKIMVNSWIYYAERGISTVATPRCTFGPKTMYGLQKVISI</sequence>
<gene>
    <name evidence="1" type="ORF">CDAR_411901</name>
</gene>
<dbReference type="EMBL" id="BPLQ01014506">
    <property type="protein sequence ID" value="GIY80371.1"/>
    <property type="molecule type" value="Genomic_DNA"/>
</dbReference>
<dbReference type="Proteomes" id="UP001054837">
    <property type="component" value="Unassembled WGS sequence"/>
</dbReference>
<protein>
    <submittedName>
        <fullName evidence="1">Uncharacterized protein</fullName>
    </submittedName>
</protein>
<name>A0AAV4WEG5_9ARAC</name>
<evidence type="ECO:0000313" key="1">
    <source>
        <dbReference type="EMBL" id="GIY80371.1"/>
    </source>
</evidence>
<proteinExistence type="predicted"/>
<organism evidence="1 2">
    <name type="scientific">Caerostris darwini</name>
    <dbReference type="NCBI Taxonomy" id="1538125"/>
    <lineage>
        <taxon>Eukaryota</taxon>
        <taxon>Metazoa</taxon>
        <taxon>Ecdysozoa</taxon>
        <taxon>Arthropoda</taxon>
        <taxon>Chelicerata</taxon>
        <taxon>Arachnida</taxon>
        <taxon>Araneae</taxon>
        <taxon>Araneomorphae</taxon>
        <taxon>Entelegynae</taxon>
        <taxon>Araneoidea</taxon>
        <taxon>Araneidae</taxon>
        <taxon>Caerostris</taxon>
    </lineage>
</organism>
<keyword evidence="2" id="KW-1185">Reference proteome</keyword>
<comment type="caution">
    <text evidence="1">The sequence shown here is derived from an EMBL/GenBank/DDBJ whole genome shotgun (WGS) entry which is preliminary data.</text>
</comment>
<reference evidence="1 2" key="1">
    <citation type="submission" date="2021-06" db="EMBL/GenBank/DDBJ databases">
        <title>Caerostris darwini draft genome.</title>
        <authorList>
            <person name="Kono N."/>
            <person name="Arakawa K."/>
        </authorList>
    </citation>
    <scope>NUCLEOTIDE SEQUENCE [LARGE SCALE GENOMIC DNA]</scope>
</reference>